<sequence length="243" mass="27926">MIILFFASIEMCFSYNGDIQDSLDIVLFEAMECYYNGYYSQTISVLQKALDSYQNGDRLSAHKFIAFSYMATGNFYAARIHFKEMLDIDPTFMLDSITVPLDVYRTFISAKQELRGEAAMCSCFIPGWGQMMVGEEKKGRTIMITSAITAGCGAISWIITDDKHRQYLSLGPDERHRMDELYRNYNTWYHISVGVTAGFIICYVYSIADALPRFIGKNKKEKSYHLRIGYEHIEFGYQVGLDK</sequence>
<keyword evidence="1" id="KW-0472">Membrane</keyword>
<dbReference type="Gene3D" id="1.25.40.10">
    <property type="entry name" value="Tetratricopeptide repeat domain"/>
    <property type="match status" value="1"/>
</dbReference>
<reference evidence="2 3" key="1">
    <citation type="journal article" date="2016" name="Nat. Commun.">
        <title>Thousands of microbial genomes shed light on interconnected biogeochemical processes in an aquifer system.</title>
        <authorList>
            <person name="Anantharaman K."/>
            <person name="Brown C.T."/>
            <person name="Hug L.A."/>
            <person name="Sharon I."/>
            <person name="Castelle C.J."/>
            <person name="Probst A.J."/>
            <person name="Thomas B.C."/>
            <person name="Singh A."/>
            <person name="Wilkins M.J."/>
            <person name="Karaoz U."/>
            <person name="Brodie E.L."/>
            <person name="Williams K.H."/>
            <person name="Hubbard S.S."/>
            <person name="Banfield J.F."/>
        </authorList>
    </citation>
    <scope>NUCLEOTIDE SEQUENCE [LARGE SCALE GENOMIC DNA]</scope>
</reference>
<evidence type="ECO:0000313" key="3">
    <source>
        <dbReference type="Proteomes" id="UP000177025"/>
    </source>
</evidence>
<gene>
    <name evidence="2" type="ORF">A2Y85_02840</name>
</gene>
<evidence type="ECO:0000313" key="2">
    <source>
        <dbReference type="EMBL" id="OGC41699.1"/>
    </source>
</evidence>
<feature type="transmembrane region" description="Helical" evidence="1">
    <location>
        <begin position="188"/>
        <end position="211"/>
    </location>
</feature>
<dbReference type="Proteomes" id="UP000177025">
    <property type="component" value="Unassembled WGS sequence"/>
</dbReference>
<dbReference type="SUPFAM" id="SSF48452">
    <property type="entry name" value="TPR-like"/>
    <property type="match status" value="1"/>
</dbReference>
<proteinExistence type="predicted"/>
<organism evidence="2 3">
    <name type="scientific">candidate division WOR-3 bacterium RBG_13_43_14</name>
    <dbReference type="NCBI Taxonomy" id="1802590"/>
    <lineage>
        <taxon>Bacteria</taxon>
        <taxon>Bacteria division WOR-3</taxon>
    </lineage>
</organism>
<accession>A0A1F4UA00</accession>
<feature type="transmembrane region" description="Helical" evidence="1">
    <location>
        <begin position="141"/>
        <end position="159"/>
    </location>
</feature>
<dbReference type="EMBL" id="MEUM01000098">
    <property type="protein sequence ID" value="OGC41699.1"/>
    <property type="molecule type" value="Genomic_DNA"/>
</dbReference>
<dbReference type="InterPro" id="IPR011990">
    <property type="entry name" value="TPR-like_helical_dom_sf"/>
</dbReference>
<keyword evidence="1" id="KW-1133">Transmembrane helix</keyword>
<protein>
    <submittedName>
        <fullName evidence="2">Uncharacterized protein</fullName>
    </submittedName>
</protein>
<keyword evidence="1" id="KW-0812">Transmembrane</keyword>
<name>A0A1F4UA00_UNCW3</name>
<dbReference type="AlphaFoldDB" id="A0A1F4UA00"/>
<comment type="caution">
    <text evidence="2">The sequence shown here is derived from an EMBL/GenBank/DDBJ whole genome shotgun (WGS) entry which is preliminary data.</text>
</comment>
<evidence type="ECO:0000256" key="1">
    <source>
        <dbReference type="SAM" id="Phobius"/>
    </source>
</evidence>